<sequence>MTNEQRPSRQLEIAGIVCVVLGILVVIFDGGAVLRVLGGILIAIGAGALVLKAREIRARQQAEGMAELRAELEGFSGVRAERTDDEPTAVPTTTGVGHHTPEPGPVDRDLAAAAGRTLATLTAHRALRELSDSETAMVAAAVSDAGVADIPTVLAAIEQTAGLAAGDPVRYPGANAQFGSRRAAAYADSWVVGITDDDAELARLNDELGLPDRFGASFVWR</sequence>
<evidence type="ECO:0000313" key="4">
    <source>
        <dbReference type="Proteomes" id="UP001442841"/>
    </source>
</evidence>
<accession>A0ABZ3FXA4</accession>
<dbReference type="Proteomes" id="UP001442841">
    <property type="component" value="Chromosome"/>
</dbReference>
<keyword evidence="2" id="KW-1133">Transmembrane helix</keyword>
<keyword evidence="2" id="KW-0812">Transmembrane</keyword>
<evidence type="ECO:0000313" key="3">
    <source>
        <dbReference type="EMBL" id="XAN09310.1"/>
    </source>
</evidence>
<evidence type="ECO:0000256" key="1">
    <source>
        <dbReference type="SAM" id="MobiDB-lite"/>
    </source>
</evidence>
<feature type="region of interest" description="Disordered" evidence="1">
    <location>
        <begin position="82"/>
        <end position="104"/>
    </location>
</feature>
<name>A0ABZ3FXA4_9ACTN</name>
<evidence type="ECO:0000256" key="2">
    <source>
        <dbReference type="SAM" id="Phobius"/>
    </source>
</evidence>
<dbReference type="RefSeq" id="WP_425310763.1">
    <property type="nucleotide sequence ID" value="NZ_CP154795.1"/>
</dbReference>
<gene>
    <name evidence="3" type="ORF">AADG42_18955</name>
</gene>
<feature type="transmembrane region" description="Helical" evidence="2">
    <location>
        <begin position="12"/>
        <end position="28"/>
    </location>
</feature>
<keyword evidence="2" id="KW-0472">Membrane</keyword>
<dbReference type="EMBL" id="CP154795">
    <property type="protein sequence ID" value="XAN09310.1"/>
    <property type="molecule type" value="Genomic_DNA"/>
</dbReference>
<reference evidence="3 4" key="1">
    <citation type="submission" date="2024-04" db="EMBL/GenBank/DDBJ databases">
        <title>Isolation of an actinomycete strain from pig manure.</title>
        <authorList>
            <person name="Gong T."/>
            <person name="Yu Z."/>
            <person name="An M."/>
            <person name="Wei C."/>
            <person name="Yang W."/>
            <person name="Liu L."/>
        </authorList>
    </citation>
    <scope>NUCLEOTIDE SEQUENCE [LARGE SCALE GENOMIC DNA]</scope>
    <source>
        <strain evidence="3 4">ZF39</strain>
    </source>
</reference>
<keyword evidence="4" id="KW-1185">Reference proteome</keyword>
<proteinExistence type="predicted"/>
<protein>
    <submittedName>
        <fullName evidence="3">Uncharacterized protein</fullName>
    </submittedName>
</protein>
<feature type="transmembrane region" description="Helical" evidence="2">
    <location>
        <begin position="34"/>
        <end position="51"/>
    </location>
</feature>
<organism evidence="3 4">
    <name type="scientific">Ammonicoccus fulvus</name>
    <dbReference type="NCBI Taxonomy" id="3138240"/>
    <lineage>
        <taxon>Bacteria</taxon>
        <taxon>Bacillati</taxon>
        <taxon>Actinomycetota</taxon>
        <taxon>Actinomycetes</taxon>
        <taxon>Propionibacteriales</taxon>
        <taxon>Propionibacteriaceae</taxon>
        <taxon>Ammonicoccus</taxon>
    </lineage>
</organism>